<name>A0A378JWD2_9GAMM</name>
<evidence type="ECO:0000256" key="1">
    <source>
        <dbReference type="ARBA" id="ARBA00004117"/>
    </source>
</evidence>
<dbReference type="InterPro" id="IPR020013">
    <property type="entry name" value="Flagellar_FlgE/F/G"/>
</dbReference>
<evidence type="ECO:0000313" key="10">
    <source>
        <dbReference type="EMBL" id="STX62327.1"/>
    </source>
</evidence>
<dbReference type="InterPro" id="IPR053967">
    <property type="entry name" value="LlgE_F_G-like_D1"/>
</dbReference>
<dbReference type="InterPro" id="IPR010930">
    <property type="entry name" value="Flg_bb/hook_C_dom"/>
</dbReference>
<evidence type="ECO:0000256" key="5">
    <source>
        <dbReference type="RuleBase" id="RU362116"/>
    </source>
</evidence>
<evidence type="ECO:0000313" key="9">
    <source>
        <dbReference type="EMBL" id="KTD35296.1"/>
    </source>
</evidence>
<dbReference type="NCBIfam" id="TIGR03506">
    <property type="entry name" value="FlgEFG_subfam"/>
    <property type="match status" value="1"/>
</dbReference>
<evidence type="ECO:0000259" key="8">
    <source>
        <dbReference type="Pfam" id="PF22692"/>
    </source>
</evidence>
<dbReference type="RefSeq" id="WP_028383879.1">
    <property type="nucleotide sequence ID" value="NZ_CAAAJG010000030.1"/>
</dbReference>
<reference evidence="9 11" key="1">
    <citation type="submission" date="2015-11" db="EMBL/GenBank/DDBJ databases">
        <title>Genomic analysis of 38 Legionella species identifies large and diverse effector repertoires.</title>
        <authorList>
            <person name="Burstein D."/>
            <person name="Amaro F."/>
            <person name="Zusman T."/>
            <person name="Lifshitz Z."/>
            <person name="Cohen O."/>
            <person name="Gilbert J.A."/>
            <person name="Pupko T."/>
            <person name="Shuman H.A."/>
            <person name="Segal G."/>
        </authorList>
    </citation>
    <scope>NUCLEOTIDE SEQUENCE [LARGE SCALE GENOMIC DNA]</scope>
    <source>
        <strain evidence="9 11">ATCC 43877</strain>
    </source>
</reference>
<evidence type="ECO:0000259" key="7">
    <source>
        <dbReference type="Pfam" id="PF07559"/>
    </source>
</evidence>
<organism evidence="10 12">
    <name type="scientific">Legionella moravica</name>
    <dbReference type="NCBI Taxonomy" id="39962"/>
    <lineage>
        <taxon>Bacteria</taxon>
        <taxon>Pseudomonadati</taxon>
        <taxon>Pseudomonadota</taxon>
        <taxon>Gammaproteobacteria</taxon>
        <taxon>Legionellales</taxon>
        <taxon>Legionellaceae</taxon>
        <taxon>Legionella</taxon>
    </lineage>
</organism>
<dbReference type="PANTHER" id="PTHR30435:SF19">
    <property type="entry name" value="FLAGELLAR BASAL-BODY ROD PROTEIN FLGG"/>
    <property type="match status" value="1"/>
</dbReference>
<feature type="domain" description="Flagellar hook protein FlgE/F/G-like D1" evidence="8">
    <location>
        <begin position="81"/>
        <end position="124"/>
    </location>
</feature>
<accession>A0A378JWD2</accession>
<dbReference type="SUPFAM" id="SSF117143">
    <property type="entry name" value="Flagellar hook protein flgE"/>
    <property type="match status" value="1"/>
</dbReference>
<sequence length="424" mass="46608">MSNTYYTSLSGMIAASYGLQNTSNNVANMQSPGFKRNDVFYSSLGNGNGEEGLGSGVCVGGHGTNFSAGNYLETSNPSDLAIIGQGFFVLRLKSGELRYTRDGEFEFNNDGILIDKHSGGEVQGYNNAGNLVPIHGKGPKNSEGKASHEIFLKGQFILLEKTETEQKNDPSPLKNNYKNITFSIAKIYDKQGKAHQVQLEFESTRVPVNQSTGAIDDKGTSWDLVRVTYDDADIDLGLSNQKIIFNGLSQGANLENGSIQFKINGDQEIKLQFGSYKDGSDSSVQLKESKLNPEGTKIEAYQNDGYGEGKQISFSFDENGQISYHYDNGQAIQGIYVGLARFDDLEHTLVQTHDNLFQVKNDRGTHLGRANKNGFGSIKAKQLESSNVDSTTEFANIVILQRMFQACSQIMDIDKQLLEELESR</sequence>
<comment type="subcellular location">
    <subcellularLocation>
        <location evidence="1 5">Bacterial flagellum basal body</location>
    </subcellularLocation>
</comment>
<dbReference type="Pfam" id="PF07559">
    <property type="entry name" value="FlgE_D2"/>
    <property type="match status" value="1"/>
</dbReference>
<feature type="domain" description="Flagellar basal-body/hook protein C-terminal" evidence="6">
    <location>
        <begin position="383"/>
        <end position="421"/>
    </location>
</feature>
<evidence type="ECO:0000259" key="6">
    <source>
        <dbReference type="Pfam" id="PF06429"/>
    </source>
</evidence>
<dbReference type="InterPro" id="IPR011491">
    <property type="entry name" value="FlgE_D2"/>
</dbReference>
<dbReference type="Proteomes" id="UP000254040">
    <property type="component" value="Unassembled WGS sequence"/>
</dbReference>
<dbReference type="EMBL" id="LNYN01000014">
    <property type="protein sequence ID" value="KTD35296.1"/>
    <property type="molecule type" value="Genomic_DNA"/>
</dbReference>
<keyword evidence="11" id="KW-1185">Reference proteome</keyword>
<dbReference type="Pfam" id="PF22692">
    <property type="entry name" value="LlgE_F_G_D1"/>
    <property type="match status" value="1"/>
</dbReference>
<dbReference type="Proteomes" id="UP000054985">
    <property type="component" value="Unassembled WGS sequence"/>
</dbReference>
<dbReference type="EMBL" id="UGOG01000001">
    <property type="protein sequence ID" value="STX62327.1"/>
    <property type="molecule type" value="Genomic_DNA"/>
</dbReference>
<dbReference type="OrthoDB" id="8578401at2"/>
<keyword evidence="4 5" id="KW-0975">Bacterial flagellum</keyword>
<gene>
    <name evidence="10" type="primary">flgE_1</name>
    <name evidence="9" type="ORF">Lmor_0743</name>
    <name evidence="10" type="ORF">NCTC12239_01249</name>
</gene>
<proteinExistence type="inferred from homology"/>
<keyword evidence="10" id="KW-0966">Cell projection</keyword>
<dbReference type="PANTHER" id="PTHR30435">
    <property type="entry name" value="FLAGELLAR PROTEIN"/>
    <property type="match status" value="1"/>
</dbReference>
<dbReference type="GO" id="GO:0009425">
    <property type="term" value="C:bacterial-type flagellum basal body"/>
    <property type="evidence" value="ECO:0007669"/>
    <property type="project" value="UniProtKB-SubCell"/>
</dbReference>
<dbReference type="STRING" id="39962.Lmor_0743"/>
<keyword evidence="10" id="KW-0969">Cilium</keyword>
<protein>
    <recommendedName>
        <fullName evidence="3">Flagellar hook protein FlgE</fullName>
    </recommendedName>
</protein>
<dbReference type="AlphaFoldDB" id="A0A378JWD2"/>
<evidence type="ECO:0000256" key="4">
    <source>
        <dbReference type="ARBA" id="ARBA00023143"/>
    </source>
</evidence>
<evidence type="ECO:0000256" key="3">
    <source>
        <dbReference type="ARBA" id="ARBA00019015"/>
    </source>
</evidence>
<dbReference type="InterPro" id="IPR037925">
    <property type="entry name" value="FlgE/F/G-like"/>
</dbReference>
<keyword evidence="10" id="KW-0282">Flagellum</keyword>
<evidence type="ECO:0000256" key="2">
    <source>
        <dbReference type="ARBA" id="ARBA00009677"/>
    </source>
</evidence>
<comment type="similarity">
    <text evidence="2 5">Belongs to the flagella basal body rod proteins family.</text>
</comment>
<reference evidence="10 12" key="2">
    <citation type="submission" date="2018-06" db="EMBL/GenBank/DDBJ databases">
        <authorList>
            <consortium name="Pathogen Informatics"/>
            <person name="Doyle S."/>
        </authorList>
    </citation>
    <scope>NUCLEOTIDE SEQUENCE [LARGE SCALE GENOMIC DNA]</scope>
    <source>
        <strain evidence="10 12">NCTC12239</strain>
    </source>
</reference>
<dbReference type="Pfam" id="PF06429">
    <property type="entry name" value="Flg_bbr_C"/>
    <property type="match status" value="1"/>
</dbReference>
<evidence type="ECO:0000313" key="11">
    <source>
        <dbReference type="Proteomes" id="UP000054985"/>
    </source>
</evidence>
<dbReference type="GO" id="GO:0071978">
    <property type="term" value="P:bacterial-type flagellum-dependent swarming motility"/>
    <property type="evidence" value="ECO:0007669"/>
    <property type="project" value="TreeGrafter"/>
</dbReference>
<feature type="domain" description="Flagellar hook protein FlgE D2" evidence="7">
    <location>
        <begin position="172"/>
        <end position="321"/>
    </location>
</feature>
<evidence type="ECO:0000313" key="12">
    <source>
        <dbReference type="Proteomes" id="UP000254040"/>
    </source>
</evidence>